<dbReference type="RefSeq" id="WP_095380783.1">
    <property type="nucleotide sequence ID" value="NZ_CP187632.1"/>
</dbReference>
<comment type="caution">
    <text evidence="1">The sequence shown here is derived from an EMBL/GenBank/DDBJ whole genome shotgun (WGS) entry which is preliminary data.</text>
</comment>
<dbReference type="Proteomes" id="UP000256519">
    <property type="component" value="Unassembled WGS sequence"/>
</dbReference>
<sequence length="49" mass="5752">MNSTFNQLLSMKNLRDVQKTEILVQMEQASKNKDKETLLRLTKQLRSIS</sequence>
<reference evidence="1 2" key="1">
    <citation type="journal article" date="2018" name="Appl. Environ. Microbiol.">
        <title>Antimicrobial susceptibility testing and tentative epidemiological cut-off values of five Bacillus species relevant for use as animal feed additives or for plant protection.</title>
        <authorList>
            <person name="Agerso Y."/>
            <person name="Stuer-Lauridsen B."/>
            <person name="Bjerre K."/>
            <person name="Jensen M.G."/>
            <person name="Johansen E."/>
            <person name="Bennedsen M."/>
            <person name="Brockmann E."/>
            <person name="Nielsen B."/>
        </authorList>
    </citation>
    <scope>NUCLEOTIDE SEQUENCE [LARGE SCALE GENOMIC DNA]</scope>
    <source>
        <strain evidence="1 2">CHCC20162</strain>
    </source>
</reference>
<proteinExistence type="predicted"/>
<dbReference type="EMBL" id="PQWM01000039">
    <property type="protein sequence ID" value="RDZ08936.1"/>
    <property type="molecule type" value="Genomic_DNA"/>
</dbReference>
<evidence type="ECO:0000313" key="1">
    <source>
        <dbReference type="EMBL" id="RDZ08936.1"/>
    </source>
</evidence>
<dbReference type="AlphaFoldDB" id="A0A2B8JUW8"/>
<organism evidence="1 2">
    <name type="scientific">Priestia megaterium</name>
    <name type="common">Bacillus megaterium</name>
    <dbReference type="NCBI Taxonomy" id="1404"/>
    <lineage>
        <taxon>Bacteria</taxon>
        <taxon>Bacillati</taxon>
        <taxon>Bacillota</taxon>
        <taxon>Bacilli</taxon>
        <taxon>Bacillales</taxon>
        <taxon>Bacillaceae</taxon>
        <taxon>Priestia</taxon>
    </lineage>
</organism>
<name>A0A2B8JUW8_PRIMG</name>
<accession>A0A2B8JUW8</accession>
<gene>
    <name evidence="1" type="ORF">C3744_25190</name>
</gene>
<protein>
    <submittedName>
        <fullName evidence="1">Phosphoesterase</fullName>
    </submittedName>
</protein>
<evidence type="ECO:0000313" key="2">
    <source>
        <dbReference type="Proteomes" id="UP000256519"/>
    </source>
</evidence>